<dbReference type="InterPro" id="IPR050641">
    <property type="entry name" value="RIFMO-like"/>
</dbReference>
<keyword evidence="2" id="KW-0285">Flavoprotein</keyword>
<dbReference type="GO" id="GO:0071949">
    <property type="term" value="F:FAD binding"/>
    <property type="evidence" value="ECO:0007669"/>
    <property type="project" value="InterPro"/>
</dbReference>
<dbReference type="Gene3D" id="3.30.9.10">
    <property type="entry name" value="D-Amino Acid Oxidase, subunit A, domain 2"/>
    <property type="match status" value="1"/>
</dbReference>
<dbReference type="STRING" id="104259.A0A0F7TXH8"/>
<dbReference type="CDD" id="cd02979">
    <property type="entry name" value="PHOX_C"/>
    <property type="match status" value="1"/>
</dbReference>
<dbReference type="SUPFAM" id="SSF52833">
    <property type="entry name" value="Thioredoxin-like"/>
    <property type="match status" value="1"/>
</dbReference>
<dbReference type="PANTHER" id="PTHR43004">
    <property type="entry name" value="TRK SYSTEM POTASSIUM UPTAKE PROTEIN"/>
    <property type="match status" value="1"/>
</dbReference>
<evidence type="ECO:0000259" key="5">
    <source>
        <dbReference type="Pfam" id="PF01494"/>
    </source>
</evidence>
<dbReference type="InterPro" id="IPR036249">
    <property type="entry name" value="Thioredoxin-like_sf"/>
</dbReference>
<keyword evidence="8" id="KW-1185">Reference proteome</keyword>
<evidence type="ECO:0008006" key="9">
    <source>
        <dbReference type="Google" id="ProtNLM"/>
    </source>
</evidence>
<dbReference type="Pfam" id="PF01494">
    <property type="entry name" value="FAD_binding_3"/>
    <property type="match status" value="1"/>
</dbReference>
<evidence type="ECO:0000259" key="6">
    <source>
        <dbReference type="Pfam" id="PF07976"/>
    </source>
</evidence>
<evidence type="ECO:0000256" key="3">
    <source>
        <dbReference type="ARBA" id="ARBA00022827"/>
    </source>
</evidence>
<dbReference type="EMBL" id="CDHK01000009">
    <property type="protein sequence ID" value="CEJ60631.1"/>
    <property type="molecule type" value="Genomic_DNA"/>
</dbReference>
<dbReference type="SUPFAM" id="SSF54373">
    <property type="entry name" value="FAD-linked reductases, C-terminal domain"/>
    <property type="match status" value="1"/>
</dbReference>
<sequence length="620" mass="69703">MPEEYDVVVVGAGPVGLMFSACLARLGSYKIKHVDNRAEPTTIGRADGIQARTLDVLNSMGLKRPIWAYNPGLIYEVAFWESTADRKCIQRTGTSKSYPDHVDTRYPFTTILHQGRIESIFLEDLRSHAVEIQRPWTIRAARYRGPGSEYPIDVELVSIDGLATETIKTKYLFGADGARSAVRDLFKIPMVYKDPTVHVWSVIDGVVKSDFPDMQIKCTIRSPHGSCMIIPQGNNRVRIYVQISPEQGKNLSVYASQAKIQHMANRILSPYRVEWESVDWHSAYHIGQGISQRYSLDNRIFIGGDACHTHSPKAGQGMNYGLLDSHNLAWKLHLVESGLMRPEMLHTYEEERRAVASRLIEFDATYAGLFSSHNPSQQTNDEFLRIFKENSLLTSGYGVEYPPNILTRIGDAADISRPLLSALQRVQPGRSFPPINVTRVIDACEIQLEREVPFNGSFHVYVFVGEQNHQQQRALTDLAGQLSRQESVFSRAVDNSGEPDLSYESRHNPHSALYTFSVVFNAVRVSVEISSLPQFLLPYRYHIYSDDARSQKLHAGGQGAAHARLGFNPREGGVVVVRPDGYVGCIVRLTEGRATAEELNQYFSDILPRSQTNELIRSMM</sequence>
<dbReference type="OrthoDB" id="1716816at2759"/>
<dbReference type="PRINTS" id="PR00420">
    <property type="entry name" value="RNGMNOXGNASE"/>
</dbReference>
<keyword evidence="4" id="KW-0560">Oxidoreductase</keyword>
<organism evidence="7 8">
    <name type="scientific">Penicillium brasilianum</name>
    <dbReference type="NCBI Taxonomy" id="104259"/>
    <lineage>
        <taxon>Eukaryota</taxon>
        <taxon>Fungi</taxon>
        <taxon>Dikarya</taxon>
        <taxon>Ascomycota</taxon>
        <taxon>Pezizomycotina</taxon>
        <taxon>Eurotiomycetes</taxon>
        <taxon>Eurotiomycetidae</taxon>
        <taxon>Eurotiales</taxon>
        <taxon>Aspergillaceae</taxon>
        <taxon>Penicillium</taxon>
    </lineage>
</organism>
<dbReference type="PANTHER" id="PTHR43004:SF7">
    <property type="entry name" value="P-HYDROXYBENZOATE-M-HYDROXYLASE"/>
    <property type="match status" value="1"/>
</dbReference>
<feature type="domain" description="Phenol hydroxylase-like C-terminal dimerisation" evidence="6">
    <location>
        <begin position="399"/>
        <end position="608"/>
    </location>
</feature>
<accession>A0A0F7TXH8</accession>
<dbReference type="Pfam" id="PF07976">
    <property type="entry name" value="Phe_hydrox_dim"/>
    <property type="match status" value="1"/>
</dbReference>
<keyword evidence="3" id="KW-0274">FAD</keyword>
<dbReference type="InterPro" id="IPR038220">
    <property type="entry name" value="PHOX_C_sf"/>
</dbReference>
<dbReference type="SUPFAM" id="SSF51905">
    <property type="entry name" value="FAD/NAD(P)-binding domain"/>
    <property type="match status" value="1"/>
</dbReference>
<proteinExistence type="inferred from homology"/>
<name>A0A0F7TXH8_PENBI</name>
<comment type="similarity">
    <text evidence="1">Belongs to the PheA/TfdB FAD monooxygenase family.</text>
</comment>
<dbReference type="InterPro" id="IPR036188">
    <property type="entry name" value="FAD/NAD-bd_sf"/>
</dbReference>
<gene>
    <name evidence="7" type="ORF">PMG11_09200</name>
</gene>
<dbReference type="AlphaFoldDB" id="A0A0F7TXH8"/>
<dbReference type="Proteomes" id="UP000042958">
    <property type="component" value="Unassembled WGS sequence"/>
</dbReference>
<evidence type="ECO:0000256" key="2">
    <source>
        <dbReference type="ARBA" id="ARBA00022630"/>
    </source>
</evidence>
<dbReference type="Gene3D" id="3.40.30.20">
    <property type="match status" value="1"/>
</dbReference>
<evidence type="ECO:0000313" key="7">
    <source>
        <dbReference type="EMBL" id="CEJ60631.1"/>
    </source>
</evidence>
<evidence type="ECO:0000256" key="4">
    <source>
        <dbReference type="ARBA" id="ARBA00023002"/>
    </source>
</evidence>
<dbReference type="InterPro" id="IPR012941">
    <property type="entry name" value="Phe_hydrox_C_dim_dom"/>
</dbReference>
<reference evidence="8" key="1">
    <citation type="journal article" date="2015" name="Genome Announc.">
        <title>Draft genome sequence of the fungus Penicillium brasilianum MG11.</title>
        <authorList>
            <person name="Horn F."/>
            <person name="Linde J."/>
            <person name="Mattern D.J."/>
            <person name="Walther G."/>
            <person name="Guthke R."/>
            <person name="Brakhage A.A."/>
            <person name="Valiante V."/>
        </authorList>
    </citation>
    <scope>NUCLEOTIDE SEQUENCE [LARGE SCALE GENOMIC DNA]</scope>
    <source>
        <strain evidence="8">MG11</strain>
    </source>
</reference>
<protein>
    <recommendedName>
        <fullName evidence="9">Phenol 2-monooxygenase</fullName>
    </recommendedName>
</protein>
<feature type="domain" description="FAD-binding" evidence="5">
    <location>
        <begin position="4"/>
        <end position="362"/>
    </location>
</feature>
<dbReference type="Gene3D" id="3.50.50.60">
    <property type="entry name" value="FAD/NAD(P)-binding domain"/>
    <property type="match status" value="1"/>
</dbReference>
<evidence type="ECO:0000313" key="8">
    <source>
        <dbReference type="Proteomes" id="UP000042958"/>
    </source>
</evidence>
<evidence type="ECO:0000256" key="1">
    <source>
        <dbReference type="ARBA" id="ARBA00007801"/>
    </source>
</evidence>
<dbReference type="InterPro" id="IPR002938">
    <property type="entry name" value="FAD-bd"/>
</dbReference>
<dbReference type="GO" id="GO:0016709">
    <property type="term" value="F:oxidoreductase activity, acting on paired donors, with incorporation or reduction of molecular oxygen, NAD(P)H as one donor, and incorporation of one atom of oxygen"/>
    <property type="evidence" value="ECO:0007669"/>
    <property type="project" value="UniProtKB-ARBA"/>
</dbReference>